<evidence type="ECO:0000313" key="1">
    <source>
        <dbReference type="EMBL" id="KMQ61547.1"/>
    </source>
</evidence>
<dbReference type="AlphaFoldDB" id="A0A0J7I5B0"/>
<comment type="caution">
    <text evidence="1">The sequence shown here is derived from an EMBL/GenBank/DDBJ whole genome shotgun (WGS) entry which is preliminary data.</text>
</comment>
<dbReference type="Proteomes" id="UP000036261">
    <property type="component" value="Unassembled WGS sequence"/>
</dbReference>
<sequence length="214" mass="24521">MKKIVLILSVLFLFSCKNDKDKTAIHVSVSKNEAPSKQDTVPAKNETDLINQIKKDYAALHAELESKKLSPAGFQYNCNEEPLGEVTFYSDQGEIKVIEHSYAEHSHFSASERYFIKNGKPFFIVKQETEWSFDGGTPEKPVTKDDIIETRIYLNDDRAVQCLEKKYTIRSDRKDPSASDKVPGKKIQCNTEELLKTYQSLLKHRDQRGEIKCL</sequence>
<dbReference type="OrthoDB" id="853657at2"/>
<gene>
    <name evidence="1" type="ORF">ACM46_16180</name>
</gene>
<dbReference type="EMBL" id="LFND01000005">
    <property type="protein sequence ID" value="KMQ61547.1"/>
    <property type="molecule type" value="Genomic_DNA"/>
</dbReference>
<dbReference type="PROSITE" id="PS51257">
    <property type="entry name" value="PROKAR_LIPOPROTEIN"/>
    <property type="match status" value="1"/>
</dbReference>
<evidence type="ECO:0008006" key="3">
    <source>
        <dbReference type="Google" id="ProtNLM"/>
    </source>
</evidence>
<dbReference type="RefSeq" id="WP_048507713.1">
    <property type="nucleotide sequence ID" value="NZ_LFND01000005.1"/>
</dbReference>
<evidence type="ECO:0000313" key="2">
    <source>
        <dbReference type="Proteomes" id="UP000036261"/>
    </source>
</evidence>
<reference evidence="1 2" key="1">
    <citation type="journal article" date="2013" name="Int. J. Syst. Evol. Microbiol.">
        <title>Chryseobacterium angstadtii sp. nov., isolated from a newt tank.</title>
        <authorList>
            <person name="Kirk K.E."/>
            <person name="Hoffman J.A."/>
            <person name="Smith K.A."/>
            <person name="Strahan B.L."/>
            <person name="Failor K.C."/>
            <person name="Krebs J.E."/>
            <person name="Gale A.N."/>
            <person name="Do T.D."/>
            <person name="Sontag T.C."/>
            <person name="Batties A.M."/>
            <person name="Mistiszyn K."/>
            <person name="Newman J.D."/>
        </authorList>
    </citation>
    <scope>NUCLEOTIDE SEQUENCE [LARGE SCALE GENOMIC DNA]</scope>
    <source>
        <strain evidence="1 2">KM</strain>
    </source>
</reference>
<organism evidence="1 2">
    <name type="scientific">Chryseobacterium angstadtii</name>
    <dbReference type="NCBI Taxonomy" id="558151"/>
    <lineage>
        <taxon>Bacteria</taxon>
        <taxon>Pseudomonadati</taxon>
        <taxon>Bacteroidota</taxon>
        <taxon>Flavobacteriia</taxon>
        <taxon>Flavobacteriales</taxon>
        <taxon>Weeksellaceae</taxon>
        <taxon>Chryseobacterium group</taxon>
        <taxon>Chryseobacterium</taxon>
    </lineage>
</organism>
<accession>A0A0J7I5B0</accession>
<proteinExistence type="predicted"/>
<dbReference type="PATRIC" id="fig|558151.6.peg.3423"/>
<keyword evidence="2" id="KW-1185">Reference proteome</keyword>
<name>A0A0J7I5B0_9FLAO</name>
<protein>
    <recommendedName>
        <fullName evidence="3">Lipoprotein</fullName>
    </recommendedName>
</protein>